<dbReference type="PIRSF" id="PIRSF021308">
    <property type="entry name" value="UCP021308"/>
    <property type="match status" value="1"/>
</dbReference>
<keyword evidence="3" id="KW-1185">Reference proteome</keyword>
<dbReference type="InterPro" id="IPR014922">
    <property type="entry name" value="YdhG-like"/>
</dbReference>
<dbReference type="RefSeq" id="WP_284325407.1">
    <property type="nucleotide sequence ID" value="NZ_BSPP01000007.1"/>
</dbReference>
<dbReference type="EMBL" id="BSPP01000007">
    <property type="protein sequence ID" value="GLS87236.1"/>
    <property type="molecule type" value="Genomic_DNA"/>
</dbReference>
<evidence type="ECO:0000313" key="3">
    <source>
        <dbReference type="Proteomes" id="UP001157355"/>
    </source>
</evidence>
<organism evidence="2 3">
    <name type="scientific">Cypionkella aquatica</name>
    <dbReference type="NCBI Taxonomy" id="1756042"/>
    <lineage>
        <taxon>Bacteria</taxon>
        <taxon>Pseudomonadati</taxon>
        <taxon>Pseudomonadota</taxon>
        <taxon>Alphaproteobacteria</taxon>
        <taxon>Rhodobacterales</taxon>
        <taxon>Paracoccaceae</taxon>
        <taxon>Cypionkella</taxon>
    </lineage>
</organism>
<feature type="domain" description="YdhG-like" evidence="1">
    <location>
        <begin position="18"/>
        <end position="115"/>
    </location>
</feature>
<dbReference type="Pfam" id="PF08818">
    <property type="entry name" value="DUF1801"/>
    <property type="match status" value="1"/>
</dbReference>
<dbReference type="InterPro" id="IPR016786">
    <property type="entry name" value="YdeI_bac"/>
</dbReference>
<evidence type="ECO:0000313" key="2">
    <source>
        <dbReference type="EMBL" id="GLS87236.1"/>
    </source>
</evidence>
<dbReference type="SUPFAM" id="SSF159888">
    <property type="entry name" value="YdhG-like"/>
    <property type="match status" value="1"/>
</dbReference>
<sequence>MAERDPKITSFFDAAPIWQAELQALRAILLGCGLEEIYKWRGPCYCFEGGNVALLWGFKDAATLGFFKGVLLDDSAGILAAPGENSRAVRMVKFTDLAQIDQAKATLIAYIQAAVALEKSGAKITFAKDDLPYPDELIAALDDNPDLALAFDALTPGRRRGYLLHFNQPKASATKTARIAKHSARILDGKGMNDR</sequence>
<reference evidence="2 3" key="1">
    <citation type="journal article" date="2014" name="Int. J. Syst. Evol. Microbiol.">
        <title>Complete genome sequence of Corynebacterium casei LMG S-19264T (=DSM 44701T), isolated from a smear-ripened cheese.</title>
        <authorList>
            <consortium name="US DOE Joint Genome Institute (JGI-PGF)"/>
            <person name="Walter F."/>
            <person name="Albersmeier A."/>
            <person name="Kalinowski J."/>
            <person name="Ruckert C."/>
        </authorList>
    </citation>
    <scope>NUCLEOTIDE SEQUENCE [LARGE SCALE GENOMIC DNA]</scope>
    <source>
        <strain evidence="2 3">NBRC 111766</strain>
    </source>
</reference>
<comment type="caution">
    <text evidence="2">The sequence shown here is derived from an EMBL/GenBank/DDBJ whole genome shotgun (WGS) entry which is preliminary data.</text>
</comment>
<accession>A0AA37U8J5</accession>
<evidence type="ECO:0000259" key="1">
    <source>
        <dbReference type="Pfam" id="PF08818"/>
    </source>
</evidence>
<name>A0AA37U8J5_9RHOB</name>
<dbReference type="AlphaFoldDB" id="A0AA37U8J5"/>
<gene>
    <name evidence="2" type="primary">ydeI</name>
    <name evidence="2" type="ORF">GCM10010873_22100</name>
</gene>
<proteinExistence type="predicted"/>
<dbReference type="Proteomes" id="UP001157355">
    <property type="component" value="Unassembled WGS sequence"/>
</dbReference>
<dbReference type="Pfam" id="PF13376">
    <property type="entry name" value="OmdA"/>
    <property type="match status" value="1"/>
</dbReference>
<protein>
    <recommendedName>
        <fullName evidence="1">YdhG-like domain-containing protein</fullName>
    </recommendedName>
</protein>